<name>A0A7J6VS89_THATH</name>
<dbReference type="GO" id="GO:0003723">
    <property type="term" value="F:RNA binding"/>
    <property type="evidence" value="ECO:0007669"/>
    <property type="project" value="InterPro"/>
</dbReference>
<dbReference type="InterPro" id="IPR046848">
    <property type="entry name" value="E_motif"/>
</dbReference>
<gene>
    <name evidence="1" type="ORF">FRX31_022453</name>
</gene>
<dbReference type="InterPro" id="IPR046960">
    <property type="entry name" value="PPR_At4g14850-like_plant"/>
</dbReference>
<keyword evidence="2" id="KW-1185">Reference proteome</keyword>
<dbReference type="Pfam" id="PF20431">
    <property type="entry name" value="E_motif"/>
    <property type="match status" value="1"/>
</dbReference>
<proteinExistence type="predicted"/>
<dbReference type="EMBL" id="JABWDY010027329">
    <property type="protein sequence ID" value="KAF5187959.1"/>
    <property type="molecule type" value="Genomic_DNA"/>
</dbReference>
<evidence type="ECO:0000313" key="2">
    <source>
        <dbReference type="Proteomes" id="UP000554482"/>
    </source>
</evidence>
<dbReference type="OrthoDB" id="185373at2759"/>
<comment type="caution">
    <text evidence="1">The sequence shown here is derived from an EMBL/GenBank/DDBJ whole genome shotgun (WGS) entry which is preliminary data.</text>
</comment>
<dbReference type="PANTHER" id="PTHR47926:SF347">
    <property type="entry name" value="PENTATRICOPEPTIDE REPEAT-CONTAINING PROTEIN"/>
    <property type="match status" value="1"/>
</dbReference>
<organism evidence="1 2">
    <name type="scientific">Thalictrum thalictroides</name>
    <name type="common">Rue-anemone</name>
    <name type="synonym">Anemone thalictroides</name>
    <dbReference type="NCBI Taxonomy" id="46969"/>
    <lineage>
        <taxon>Eukaryota</taxon>
        <taxon>Viridiplantae</taxon>
        <taxon>Streptophyta</taxon>
        <taxon>Embryophyta</taxon>
        <taxon>Tracheophyta</taxon>
        <taxon>Spermatophyta</taxon>
        <taxon>Magnoliopsida</taxon>
        <taxon>Ranunculales</taxon>
        <taxon>Ranunculaceae</taxon>
        <taxon>Thalictroideae</taxon>
        <taxon>Thalictrum</taxon>
    </lineage>
</organism>
<dbReference type="GO" id="GO:0009451">
    <property type="term" value="P:RNA modification"/>
    <property type="evidence" value="ECO:0007669"/>
    <property type="project" value="InterPro"/>
</dbReference>
<reference evidence="1 2" key="1">
    <citation type="submission" date="2020-06" db="EMBL/GenBank/DDBJ databases">
        <title>Transcriptomic and genomic resources for Thalictrum thalictroides and T. hernandezii: Facilitating candidate gene discovery in an emerging model plant lineage.</title>
        <authorList>
            <person name="Arias T."/>
            <person name="Riano-Pachon D.M."/>
            <person name="Di Stilio V.S."/>
        </authorList>
    </citation>
    <scope>NUCLEOTIDE SEQUENCE [LARGE SCALE GENOMIC DNA]</scope>
    <source>
        <strain evidence="2">cv. WT478/WT964</strain>
        <tissue evidence="1">Leaves</tissue>
    </source>
</reference>
<evidence type="ECO:0000313" key="1">
    <source>
        <dbReference type="EMBL" id="KAF5187959.1"/>
    </source>
</evidence>
<accession>A0A7J6VS89</accession>
<protein>
    <submittedName>
        <fullName evidence="1">Pentatricopeptide repeat-containing protein</fullName>
    </submittedName>
</protein>
<dbReference type="Proteomes" id="UP000554482">
    <property type="component" value="Unassembled WGS sequence"/>
</dbReference>
<feature type="non-terminal residue" evidence="1">
    <location>
        <position position="70"/>
    </location>
</feature>
<dbReference type="PANTHER" id="PTHR47926">
    <property type="entry name" value="PENTATRICOPEPTIDE REPEAT-CONTAINING PROTEIN"/>
    <property type="match status" value="1"/>
</dbReference>
<sequence>MQIKPDKSIWGAVLAACQAHQNINIGKLAAEHLFCLESENPGNYVTLSNLFAKAGRWSDEVAVRKLMESR</sequence>
<dbReference type="AlphaFoldDB" id="A0A7J6VS89"/>